<protein>
    <recommendedName>
        <fullName evidence="3">DUF1617 family protein</fullName>
    </recommendedName>
</protein>
<organism evidence="1 2">
    <name type="scientific">Lysinibacillus pakistanensis</name>
    <dbReference type="NCBI Taxonomy" id="759811"/>
    <lineage>
        <taxon>Bacteria</taxon>
        <taxon>Bacillati</taxon>
        <taxon>Bacillota</taxon>
        <taxon>Bacilli</taxon>
        <taxon>Bacillales</taxon>
        <taxon>Bacillaceae</taxon>
        <taxon>Lysinibacillus</taxon>
    </lineage>
</organism>
<accession>A0AAX3WZ25</accession>
<dbReference type="RefSeq" id="WP_283871481.1">
    <property type="nucleotide sequence ID" value="NZ_CP126101.1"/>
</dbReference>
<reference evidence="1" key="1">
    <citation type="submission" date="2023-05" db="EMBL/GenBank/DDBJ databases">
        <title>Comparative genomics of Bacillaceae isolates and their secondary metabolite potential.</title>
        <authorList>
            <person name="Song L."/>
            <person name="Nielsen L.J."/>
            <person name="Mohite O."/>
            <person name="Xu X."/>
            <person name="Weber T."/>
            <person name="Kovacs A.T."/>
        </authorList>
    </citation>
    <scope>NUCLEOTIDE SEQUENCE</scope>
    <source>
        <strain evidence="1">LY1</strain>
    </source>
</reference>
<sequence length="146" mass="17477">MQIKNKHVSNTYKILFDLELEGKTSRLRSRFNRILQEHYNNIIQPEENELKNQYAIKDENNEIIIDEKGNFRVTAEYLNEMDILLDEYLHIDLNESNKEMLLMIAHLFLDEELITVSGELAETYDIVCSQFEHVYNFYKLNNEKIN</sequence>
<evidence type="ECO:0000313" key="1">
    <source>
        <dbReference type="EMBL" id="WHY53106.1"/>
    </source>
</evidence>
<gene>
    <name evidence="1" type="ORF">QNH24_07645</name>
</gene>
<evidence type="ECO:0008006" key="3">
    <source>
        <dbReference type="Google" id="ProtNLM"/>
    </source>
</evidence>
<dbReference type="EMBL" id="CP126101">
    <property type="protein sequence ID" value="WHY53106.1"/>
    <property type="molecule type" value="Genomic_DNA"/>
</dbReference>
<dbReference type="Proteomes" id="UP001178322">
    <property type="component" value="Chromosome"/>
</dbReference>
<dbReference type="AlphaFoldDB" id="A0AAX3WZ25"/>
<name>A0AAX3WZ25_9BACI</name>
<proteinExistence type="predicted"/>
<evidence type="ECO:0000313" key="2">
    <source>
        <dbReference type="Proteomes" id="UP001178322"/>
    </source>
</evidence>